<dbReference type="AlphaFoldDB" id="A0A7X1FRQ0"/>
<proteinExistence type="predicted"/>
<dbReference type="Proteomes" id="UP000566813">
    <property type="component" value="Unassembled WGS sequence"/>
</dbReference>
<dbReference type="EMBL" id="JACLAW010000006">
    <property type="protein sequence ID" value="MBC2665733.1"/>
    <property type="molecule type" value="Genomic_DNA"/>
</dbReference>
<keyword evidence="3" id="KW-1185">Reference proteome</keyword>
<gene>
    <name evidence="2" type="ORF">H7F51_09370</name>
</gene>
<keyword evidence="1" id="KW-0472">Membrane</keyword>
<evidence type="ECO:0000313" key="3">
    <source>
        <dbReference type="Proteomes" id="UP000566813"/>
    </source>
</evidence>
<evidence type="ECO:0000256" key="1">
    <source>
        <dbReference type="SAM" id="Phobius"/>
    </source>
</evidence>
<dbReference type="Pfam" id="PF19447">
    <property type="entry name" value="DUF5985"/>
    <property type="match status" value="1"/>
</dbReference>
<evidence type="ECO:0000313" key="2">
    <source>
        <dbReference type="EMBL" id="MBC2665733.1"/>
    </source>
</evidence>
<protein>
    <submittedName>
        <fullName evidence="2">Uncharacterized protein</fullName>
    </submittedName>
</protein>
<keyword evidence="1" id="KW-1133">Transmembrane helix</keyword>
<keyword evidence="1" id="KW-0812">Transmembrane</keyword>
<dbReference type="InterPro" id="IPR046027">
    <property type="entry name" value="DUF5985"/>
</dbReference>
<organism evidence="2 3">
    <name type="scientific">Novosphingobium flavum</name>
    <dbReference type="NCBI Taxonomy" id="1778672"/>
    <lineage>
        <taxon>Bacteria</taxon>
        <taxon>Pseudomonadati</taxon>
        <taxon>Pseudomonadota</taxon>
        <taxon>Alphaproteobacteria</taxon>
        <taxon>Sphingomonadales</taxon>
        <taxon>Sphingomonadaceae</taxon>
        <taxon>Novosphingobium</taxon>
    </lineage>
</organism>
<feature type="transmembrane region" description="Helical" evidence="1">
    <location>
        <begin position="50"/>
        <end position="68"/>
    </location>
</feature>
<name>A0A7X1FRQ0_9SPHN</name>
<comment type="caution">
    <text evidence="2">The sequence shown here is derived from an EMBL/GenBank/DDBJ whole genome shotgun (WGS) entry which is preliminary data.</text>
</comment>
<reference evidence="2 3" key="1">
    <citation type="submission" date="2020-08" db="EMBL/GenBank/DDBJ databases">
        <title>The genome sequence of type strain Novosphingobium flavum NBRC 111647.</title>
        <authorList>
            <person name="Liu Y."/>
        </authorList>
    </citation>
    <scope>NUCLEOTIDE SEQUENCE [LARGE SCALE GENOMIC DNA]</scope>
    <source>
        <strain evidence="2 3">NBRC 111647</strain>
    </source>
</reference>
<feature type="transmembrane region" description="Helical" evidence="1">
    <location>
        <begin position="21"/>
        <end position="44"/>
    </location>
</feature>
<sequence length="77" mass="8830">MGFAICALFFLRFWRTTRDHLFLGFALAFFLLGVGQALLGLSIVPEEERSFLYLFRLVAFVIIIVSIWRKNGETGRG</sequence>
<accession>A0A7X1FRQ0</accession>